<proteinExistence type="inferred from homology"/>
<dbReference type="Gene3D" id="3.40.50.2300">
    <property type="match status" value="2"/>
</dbReference>
<accession>A0A5C8UNA1</accession>
<evidence type="ECO:0000313" key="6">
    <source>
        <dbReference type="Proteomes" id="UP000321379"/>
    </source>
</evidence>
<dbReference type="RefSeq" id="WP_147784754.1">
    <property type="nucleotide sequence ID" value="NZ_VRMG01000011.1"/>
</dbReference>
<organism evidence="5 6">
    <name type="scientific">Lacisediminihabitans profunda</name>
    <dbReference type="NCBI Taxonomy" id="2594790"/>
    <lineage>
        <taxon>Bacteria</taxon>
        <taxon>Bacillati</taxon>
        <taxon>Actinomycetota</taxon>
        <taxon>Actinomycetes</taxon>
        <taxon>Micrococcales</taxon>
        <taxon>Microbacteriaceae</taxon>
        <taxon>Lacisediminihabitans</taxon>
    </lineage>
</organism>
<dbReference type="InterPro" id="IPR028082">
    <property type="entry name" value="Peripla_BP_I"/>
</dbReference>
<evidence type="ECO:0000259" key="4">
    <source>
        <dbReference type="Pfam" id="PF13407"/>
    </source>
</evidence>
<comment type="caution">
    <text evidence="5">The sequence shown here is derived from an EMBL/GenBank/DDBJ whole genome shotgun (WGS) entry which is preliminary data.</text>
</comment>
<dbReference type="PANTHER" id="PTHR46847">
    <property type="entry name" value="D-ALLOSE-BINDING PERIPLASMIC PROTEIN-RELATED"/>
    <property type="match status" value="1"/>
</dbReference>
<dbReference type="SUPFAM" id="SSF53822">
    <property type="entry name" value="Periplasmic binding protein-like I"/>
    <property type="match status" value="1"/>
</dbReference>
<reference evidence="5 6" key="1">
    <citation type="submission" date="2019-08" db="EMBL/GenBank/DDBJ databases">
        <title>Bacterial whole genome sequence for Glaciihabitans sp. CHu50b-6-2.</title>
        <authorList>
            <person name="Jin L."/>
        </authorList>
    </citation>
    <scope>NUCLEOTIDE SEQUENCE [LARGE SCALE GENOMIC DNA]</scope>
    <source>
        <strain evidence="5 6">CHu50b-6-2</strain>
    </source>
</reference>
<feature type="domain" description="Periplasmic binding protein" evidence="4">
    <location>
        <begin position="104"/>
        <end position="368"/>
    </location>
</feature>
<evidence type="ECO:0000256" key="2">
    <source>
        <dbReference type="ARBA" id="ARBA00007639"/>
    </source>
</evidence>
<evidence type="ECO:0000256" key="3">
    <source>
        <dbReference type="ARBA" id="ARBA00022729"/>
    </source>
</evidence>
<evidence type="ECO:0000313" key="5">
    <source>
        <dbReference type="EMBL" id="TXN28757.1"/>
    </source>
</evidence>
<dbReference type="PANTHER" id="PTHR46847:SF1">
    <property type="entry name" value="D-ALLOSE-BINDING PERIPLASMIC PROTEIN-RELATED"/>
    <property type="match status" value="1"/>
</dbReference>
<protein>
    <submittedName>
        <fullName evidence="5">Substrate-binding domain-containing protein</fullName>
    </submittedName>
</protein>
<gene>
    <name evidence="5" type="ORF">FVP33_16310</name>
</gene>
<comment type="similarity">
    <text evidence="2">Belongs to the bacterial solute-binding protein 2 family.</text>
</comment>
<dbReference type="GO" id="GO:0030246">
    <property type="term" value="F:carbohydrate binding"/>
    <property type="evidence" value="ECO:0007669"/>
    <property type="project" value="UniProtKB-ARBA"/>
</dbReference>
<dbReference type="AlphaFoldDB" id="A0A5C8UNA1"/>
<comment type="subcellular location">
    <subcellularLocation>
        <location evidence="1">Cell envelope</location>
    </subcellularLocation>
</comment>
<dbReference type="InterPro" id="IPR025997">
    <property type="entry name" value="SBP_2_dom"/>
</dbReference>
<name>A0A5C8UNA1_9MICO</name>
<dbReference type="EMBL" id="VRMG01000011">
    <property type="protein sequence ID" value="TXN28757.1"/>
    <property type="molecule type" value="Genomic_DNA"/>
</dbReference>
<sequence length="413" mass="42483">MFHSPESPGSRRRKLSVGTALASGGLILSAILALSACTTTIASAGGESNSTSAAASATCSPTAAASDAPGVQAALEIVKKASLPVTKWDGPTTGPKAHPGTSVVYIASNASNTGDTAPYTGLKQAAEKLGWKLTFIDGKGSGSANLNALSQAIALHPSAIVVSSFDANSSEPLFAQAAAAGIPVIGNHTGNNAGVQSEYPDLFTNITSDPVTIARVAADCAIVASAGKAGVTIVGCGAEFSICQVKQDAMRKAVEACSGCTVLANETFPFENISQQEPGLATADYQKYGSKLTYMLSINDLYWDSAIPALQAAGVSPSGPPAMIAAGDGSPAAFSRIRKGEYQIATVAEPLQEHGWQMADEVNRAINHQAPSPFVTYPRLVTKENVDLEGGKKGTFDPANNYRNEYEKIWGVG</sequence>
<dbReference type="Pfam" id="PF13407">
    <property type="entry name" value="Peripla_BP_4"/>
    <property type="match status" value="1"/>
</dbReference>
<keyword evidence="6" id="KW-1185">Reference proteome</keyword>
<dbReference type="GO" id="GO:0030313">
    <property type="term" value="C:cell envelope"/>
    <property type="evidence" value="ECO:0007669"/>
    <property type="project" value="UniProtKB-SubCell"/>
</dbReference>
<keyword evidence="3" id="KW-0732">Signal</keyword>
<evidence type="ECO:0000256" key="1">
    <source>
        <dbReference type="ARBA" id="ARBA00004196"/>
    </source>
</evidence>
<dbReference type="Proteomes" id="UP000321379">
    <property type="component" value="Unassembled WGS sequence"/>
</dbReference>